<organism evidence="3 4">
    <name type="scientific">Mesorhabditis spiculigera</name>
    <dbReference type="NCBI Taxonomy" id="96644"/>
    <lineage>
        <taxon>Eukaryota</taxon>
        <taxon>Metazoa</taxon>
        <taxon>Ecdysozoa</taxon>
        <taxon>Nematoda</taxon>
        <taxon>Chromadorea</taxon>
        <taxon>Rhabditida</taxon>
        <taxon>Rhabditina</taxon>
        <taxon>Rhabditomorpha</taxon>
        <taxon>Rhabditoidea</taxon>
        <taxon>Rhabditidae</taxon>
        <taxon>Mesorhabditinae</taxon>
        <taxon>Mesorhabditis</taxon>
    </lineage>
</organism>
<dbReference type="InterPro" id="IPR055181">
    <property type="entry name" value="FGAR-AT_PurM_N-like"/>
</dbReference>
<dbReference type="Gene3D" id="3.30.1330.10">
    <property type="entry name" value="PurM-like, N-terminal domain"/>
    <property type="match status" value="1"/>
</dbReference>
<dbReference type="Pfam" id="PF02769">
    <property type="entry name" value="AIRS_C"/>
    <property type="match status" value="1"/>
</dbReference>
<feature type="domain" description="FGAR-AT PurM N-terminal-like" evidence="2">
    <location>
        <begin position="2"/>
        <end position="112"/>
    </location>
</feature>
<evidence type="ECO:0000313" key="3">
    <source>
        <dbReference type="EMBL" id="CAJ0578821.1"/>
    </source>
</evidence>
<evidence type="ECO:0000313" key="4">
    <source>
        <dbReference type="Proteomes" id="UP001177023"/>
    </source>
</evidence>
<dbReference type="PANTHER" id="PTHR10099:SF1">
    <property type="entry name" value="PHOSPHORIBOSYLFORMYLGLYCINAMIDINE SYNTHASE"/>
    <property type="match status" value="1"/>
</dbReference>
<dbReference type="PANTHER" id="PTHR10099">
    <property type="entry name" value="PHOSPHORIBOSYLFORMYLGLYCINAMIDINE SYNTHASE"/>
    <property type="match status" value="1"/>
</dbReference>
<dbReference type="InterPro" id="IPR010918">
    <property type="entry name" value="PurM-like_C_dom"/>
</dbReference>
<feature type="domain" description="PurM-like C-terminal" evidence="1">
    <location>
        <begin position="174"/>
        <end position="271"/>
    </location>
</feature>
<dbReference type="Proteomes" id="UP001177023">
    <property type="component" value="Unassembled WGS sequence"/>
</dbReference>
<dbReference type="GO" id="GO:0004642">
    <property type="term" value="F:phosphoribosylformylglycinamidine synthase activity"/>
    <property type="evidence" value="ECO:0007669"/>
    <property type="project" value="TreeGrafter"/>
</dbReference>
<dbReference type="GO" id="GO:0006164">
    <property type="term" value="P:purine nucleotide biosynthetic process"/>
    <property type="evidence" value="ECO:0007669"/>
    <property type="project" value="TreeGrafter"/>
</dbReference>
<dbReference type="SUPFAM" id="SSF55326">
    <property type="entry name" value="PurM N-terminal domain-like"/>
    <property type="match status" value="1"/>
</dbReference>
<dbReference type="Pfam" id="PF13507">
    <property type="entry name" value="GATase_5"/>
    <property type="match status" value="1"/>
</dbReference>
<dbReference type="Gene3D" id="3.90.650.10">
    <property type="entry name" value="PurM-like C-terminal domain"/>
    <property type="match status" value="1"/>
</dbReference>
<dbReference type="PROSITE" id="PS51273">
    <property type="entry name" value="GATASE_TYPE_1"/>
    <property type="match status" value="1"/>
</dbReference>
<sequence length="615" mass="66904">MGGAVAVGEQPICGLISPAAMARRTLAETLTNLAFAPITDIRDVKMSGNWMWAAKCDGEAAKLVEACDALCEGLKECGIAIDGGKDSLSMAAKAGGELVKAPGTLVLSAYAPCTDITKVVSPDLKGSANPDGHSVLLYIRMDSGKGHRLGGSALAQCLKQVGGESPDISSFTALVEGFKIIQELLLDGLVLAGHDVSDGGLITAMLEMAFAGNIGLEANVSADSGVNPIDFFFAEEAGILLEVEEHDADSICKRFKLASKELSPIIVGKVHQRYGSDATVQICFNAETVVEQALADLREIWEETSDQLNQLQSNPECIEEEKQGRRDVRQWSYKADFDYSVPKSVLDDQGNQPKIAIIREEGSNGDREMAAAFILAGFATYDVTMTDMINGFQLSDFKGVAFVGGFSYADVLGSAKGWAAGIRYHNSVLAEFEKFRQRTDTFSFGVCNGCQLMALLGWVGEYESQASVFLDENHVGRFHSHWTPVKIPKSRSIMLRGMEGSMLGIWSVHGEGRFTYRNEEVLHGLKKNELVALQYMDPSGEATVKYPWNPNGSLDGVAAICSEDGRHLAMMPHSDRAFMSWQWPDKLKTNVKDDSFSTAPWMKMFLNAYSWCQSK</sequence>
<dbReference type="Pfam" id="PF22689">
    <property type="entry name" value="FGAR-AT_PurM_N-like"/>
    <property type="match status" value="1"/>
</dbReference>
<keyword evidence="4" id="KW-1185">Reference proteome</keyword>
<dbReference type="InterPro" id="IPR029062">
    <property type="entry name" value="Class_I_gatase-like"/>
</dbReference>
<protein>
    <recommendedName>
        <fullName evidence="5">Phosphoribosylformylglycinamidine synthase</fullName>
    </recommendedName>
</protein>
<evidence type="ECO:0000259" key="2">
    <source>
        <dbReference type="Pfam" id="PF22689"/>
    </source>
</evidence>
<dbReference type="CDD" id="cd01740">
    <property type="entry name" value="GATase1_FGAR_AT"/>
    <property type="match status" value="1"/>
</dbReference>
<proteinExistence type="predicted"/>
<dbReference type="InterPro" id="IPR036921">
    <property type="entry name" value="PurM-like_N_sf"/>
</dbReference>
<dbReference type="SMART" id="SM01211">
    <property type="entry name" value="GATase_5"/>
    <property type="match status" value="1"/>
</dbReference>
<dbReference type="AlphaFoldDB" id="A0AA36G7S2"/>
<evidence type="ECO:0000259" key="1">
    <source>
        <dbReference type="Pfam" id="PF02769"/>
    </source>
</evidence>
<name>A0AA36G7S2_9BILA</name>
<evidence type="ECO:0008006" key="5">
    <source>
        <dbReference type="Google" id="ProtNLM"/>
    </source>
</evidence>
<comment type="caution">
    <text evidence="3">The sequence shown here is derived from an EMBL/GenBank/DDBJ whole genome shotgun (WGS) entry which is preliminary data.</text>
</comment>
<feature type="non-terminal residue" evidence="3">
    <location>
        <position position="615"/>
    </location>
</feature>
<dbReference type="SUPFAM" id="SSF56042">
    <property type="entry name" value="PurM C-terminal domain-like"/>
    <property type="match status" value="1"/>
</dbReference>
<gene>
    <name evidence="3" type="ORF">MSPICULIGERA_LOCUS17062</name>
</gene>
<dbReference type="GO" id="GO:0005737">
    <property type="term" value="C:cytoplasm"/>
    <property type="evidence" value="ECO:0007669"/>
    <property type="project" value="TreeGrafter"/>
</dbReference>
<dbReference type="InterPro" id="IPR036676">
    <property type="entry name" value="PurM-like_C_sf"/>
</dbReference>
<dbReference type="EMBL" id="CATQJA010002654">
    <property type="protein sequence ID" value="CAJ0578821.1"/>
    <property type="molecule type" value="Genomic_DNA"/>
</dbReference>
<dbReference type="CDD" id="cd02204">
    <property type="entry name" value="PurL_repeat2"/>
    <property type="match status" value="1"/>
</dbReference>
<dbReference type="Gene3D" id="3.40.50.880">
    <property type="match status" value="1"/>
</dbReference>
<reference evidence="3" key="1">
    <citation type="submission" date="2023-06" db="EMBL/GenBank/DDBJ databases">
        <authorList>
            <person name="Delattre M."/>
        </authorList>
    </citation>
    <scope>NUCLEOTIDE SEQUENCE</scope>
    <source>
        <strain evidence="3">AF72</strain>
    </source>
</reference>
<dbReference type="SUPFAM" id="SSF52317">
    <property type="entry name" value="Class I glutamine amidotransferase-like"/>
    <property type="match status" value="1"/>
</dbReference>
<accession>A0AA36G7S2</accession>